<dbReference type="InterPro" id="IPR002676">
    <property type="entry name" value="RimM_N"/>
</dbReference>
<dbReference type="Pfam" id="PF24986">
    <property type="entry name" value="PRC_RimM"/>
    <property type="match status" value="1"/>
</dbReference>
<dbReference type="InterPro" id="IPR029044">
    <property type="entry name" value="Nucleotide-diphossugar_trans"/>
</dbReference>
<evidence type="ECO:0008006" key="5">
    <source>
        <dbReference type="Google" id="ProtNLM"/>
    </source>
</evidence>
<dbReference type="InterPro" id="IPR011033">
    <property type="entry name" value="PRC_barrel-like_sf"/>
</dbReference>
<dbReference type="GO" id="GO:0005840">
    <property type="term" value="C:ribosome"/>
    <property type="evidence" value="ECO:0007669"/>
    <property type="project" value="InterPro"/>
</dbReference>
<feature type="domain" description="RimM N-terminal" evidence="1">
    <location>
        <begin position="113"/>
        <end position="200"/>
    </location>
</feature>
<dbReference type="AlphaFoldDB" id="A0A9D4ZU32"/>
<accession>A0A9D4ZU32</accession>
<name>A0A9D4ZU32_PEA</name>
<dbReference type="GO" id="GO:0003729">
    <property type="term" value="F:mRNA binding"/>
    <property type="evidence" value="ECO:0007669"/>
    <property type="project" value="EnsemblPlants"/>
</dbReference>
<evidence type="ECO:0000313" key="4">
    <source>
        <dbReference type="Proteomes" id="UP001058974"/>
    </source>
</evidence>
<organism evidence="3 4">
    <name type="scientific">Pisum sativum</name>
    <name type="common">Garden pea</name>
    <name type="synonym">Lathyrus oleraceus</name>
    <dbReference type="NCBI Taxonomy" id="3888"/>
    <lineage>
        <taxon>Eukaryota</taxon>
        <taxon>Viridiplantae</taxon>
        <taxon>Streptophyta</taxon>
        <taxon>Embryophyta</taxon>
        <taxon>Tracheophyta</taxon>
        <taxon>Spermatophyta</taxon>
        <taxon>Magnoliopsida</taxon>
        <taxon>eudicotyledons</taxon>
        <taxon>Gunneridae</taxon>
        <taxon>Pentapetalae</taxon>
        <taxon>rosids</taxon>
        <taxon>fabids</taxon>
        <taxon>Fabales</taxon>
        <taxon>Fabaceae</taxon>
        <taxon>Papilionoideae</taxon>
        <taxon>50 kb inversion clade</taxon>
        <taxon>NPAAA clade</taxon>
        <taxon>Hologalegina</taxon>
        <taxon>IRL clade</taxon>
        <taxon>Fabeae</taxon>
        <taxon>Lathyrus</taxon>
    </lineage>
</organism>
<sequence length="733" mass="82965">MIDDMCSLQRSGTWELVPFPPEKSLQEALEQKQKMQIPAFTTSQRAFHPLIPPSLGINYTFRFKPFSPPKHVPIPFHSLPQTPVVKAVTTHNEAVVVETGLSNGHNEPRFIDIGYVSGVHGFRGDVRVKHNTDFPQLRFSTPGRRWLKQKGMGGETVKEVELEEGREHSGQNCWIIKFRGIDSVEKAKMLIGATLLVTEEDKPELEDGEFYAHDLNGMRVFMKENGQLLGTVINVFNNGGNDLLQISLDSSFDVLDKNGKPKPEDIEASGQLLLLPFVEAIVPDVDMNSREMHITPPKGLLELNLQFDDRSKKERRQLDWKERKKFQRRLIAAKKKLGEMDQRHVFHGFQCGEKEQCSLLSDQIVGVNSRLLQDALQSLEQPSKRWNAAELVSAVQEKRISTIHISEKSFLTGSKDRVVRDIVNMQEKGLELISKLHISERSSLNESKDKLVRSFMNMEEKGLELISKGKMAIVLLLNEKENEGCVYDPDVVENEATETSTLPVFQNLLRDHEKFVKVKDRASVPLILISSAQQIQSVRNLFARNNHFAFDSEKVFFLEEEKLPVVRTSPEGHNKYKILMKSPWEILQSPVGPGGFISLFPKHNIADNLINMGVEYVELCCPCKTAVGGNSLLLGLVHSREAKIGIQITPTKADPDENFDMILSMDFVKKITKQIYKPQFDAIPKTNSYVENVDEDWITVTSATPNSYELSCSVYSFLNACPLDKVCIVEVRE</sequence>
<dbReference type="InterPro" id="IPR056792">
    <property type="entry name" value="PRC_RimM"/>
</dbReference>
<evidence type="ECO:0000313" key="3">
    <source>
        <dbReference type="EMBL" id="KAI5384816.1"/>
    </source>
</evidence>
<dbReference type="InterPro" id="IPR009000">
    <property type="entry name" value="Transl_B-barrel_sf"/>
</dbReference>
<dbReference type="SUPFAM" id="SSF53448">
    <property type="entry name" value="Nucleotide-diphospho-sugar transferases"/>
    <property type="match status" value="2"/>
</dbReference>
<protein>
    <recommendedName>
        <fullName evidence="5">16S rRNA processing protein RimM</fullName>
    </recommendedName>
</protein>
<dbReference type="GO" id="GO:0003977">
    <property type="term" value="F:UDP-N-acetylglucosamine diphosphorylase activity"/>
    <property type="evidence" value="ECO:0007669"/>
    <property type="project" value="TreeGrafter"/>
</dbReference>
<dbReference type="InterPro" id="IPR039741">
    <property type="entry name" value="UDP-sugar_pyrophosphorylase"/>
</dbReference>
<feature type="domain" description="Ribosome maturation factor RimM PRC barrel" evidence="2">
    <location>
        <begin position="213"/>
        <end position="300"/>
    </location>
</feature>
<dbReference type="InterPro" id="IPR011961">
    <property type="entry name" value="RimM"/>
</dbReference>
<dbReference type="SUPFAM" id="SSF50447">
    <property type="entry name" value="Translation proteins"/>
    <property type="match status" value="1"/>
</dbReference>
<dbReference type="GO" id="GO:0043022">
    <property type="term" value="F:ribosome binding"/>
    <property type="evidence" value="ECO:0007669"/>
    <property type="project" value="InterPro"/>
</dbReference>
<dbReference type="Gene3D" id="2.40.30.60">
    <property type="entry name" value="RimM"/>
    <property type="match status" value="1"/>
</dbReference>
<reference evidence="3 4" key="1">
    <citation type="journal article" date="2022" name="Nat. Genet.">
        <title>Improved pea reference genome and pan-genome highlight genomic features and evolutionary characteristics.</title>
        <authorList>
            <person name="Yang T."/>
            <person name="Liu R."/>
            <person name="Luo Y."/>
            <person name="Hu S."/>
            <person name="Wang D."/>
            <person name="Wang C."/>
            <person name="Pandey M.K."/>
            <person name="Ge S."/>
            <person name="Xu Q."/>
            <person name="Li N."/>
            <person name="Li G."/>
            <person name="Huang Y."/>
            <person name="Saxena R.K."/>
            <person name="Ji Y."/>
            <person name="Li M."/>
            <person name="Yan X."/>
            <person name="He Y."/>
            <person name="Liu Y."/>
            <person name="Wang X."/>
            <person name="Xiang C."/>
            <person name="Varshney R.K."/>
            <person name="Ding H."/>
            <person name="Gao S."/>
            <person name="Zong X."/>
        </authorList>
    </citation>
    <scope>NUCLEOTIDE SEQUENCE [LARGE SCALE GENOMIC DNA]</scope>
    <source>
        <strain evidence="3 4">cv. Zhongwan 6</strain>
    </source>
</reference>
<dbReference type="PANTHER" id="PTHR11952:SF10">
    <property type="entry name" value="16S RRNA PROCESSING PROTEIN RIMM FAMILY"/>
    <property type="match status" value="1"/>
</dbReference>
<dbReference type="Gene3D" id="3.90.550.10">
    <property type="entry name" value="Spore Coat Polysaccharide Biosynthesis Protein SpsA, Chain A"/>
    <property type="match status" value="1"/>
</dbReference>
<comment type="caution">
    <text evidence="3">The sequence shown here is derived from an EMBL/GenBank/DDBJ whole genome shotgun (WGS) entry which is preliminary data.</text>
</comment>
<gene>
    <name evidence="3" type="ORF">KIW84_071706</name>
</gene>
<dbReference type="HAMAP" id="MF_00014">
    <property type="entry name" value="Ribosome_mat_RimM"/>
    <property type="match status" value="1"/>
</dbReference>
<dbReference type="Gene3D" id="2.30.30.240">
    <property type="entry name" value="PRC-barrel domain"/>
    <property type="match status" value="1"/>
</dbReference>
<dbReference type="GO" id="GO:0006364">
    <property type="term" value="P:rRNA processing"/>
    <property type="evidence" value="ECO:0007669"/>
    <property type="project" value="InterPro"/>
</dbReference>
<keyword evidence="4" id="KW-1185">Reference proteome</keyword>
<dbReference type="SUPFAM" id="SSF50346">
    <property type="entry name" value="PRC-barrel domain"/>
    <property type="match status" value="1"/>
</dbReference>
<dbReference type="Proteomes" id="UP001058974">
    <property type="component" value="Chromosome 7"/>
</dbReference>
<proteinExistence type="inferred from homology"/>
<dbReference type="InterPro" id="IPR036976">
    <property type="entry name" value="RimM_N_sf"/>
</dbReference>
<dbReference type="NCBIfam" id="TIGR02273">
    <property type="entry name" value="16S_RimM"/>
    <property type="match status" value="1"/>
</dbReference>
<dbReference type="FunFam" id="2.30.30.240:FF:000002">
    <property type="entry name" value="Ribosome maturation factor rimM"/>
    <property type="match status" value="1"/>
</dbReference>
<evidence type="ECO:0000259" key="2">
    <source>
        <dbReference type="Pfam" id="PF24986"/>
    </source>
</evidence>
<dbReference type="GO" id="GO:0006048">
    <property type="term" value="P:UDP-N-acetylglucosamine biosynthetic process"/>
    <property type="evidence" value="ECO:0007669"/>
    <property type="project" value="TreeGrafter"/>
</dbReference>
<dbReference type="EMBL" id="JAMSHJ010000007">
    <property type="protein sequence ID" value="KAI5384816.1"/>
    <property type="molecule type" value="Genomic_DNA"/>
</dbReference>
<dbReference type="Gramene" id="Psat07G0170600-T1">
    <property type="protein sequence ID" value="KAI5384816.1"/>
    <property type="gene ID" value="KIW84_071706"/>
</dbReference>
<evidence type="ECO:0000259" key="1">
    <source>
        <dbReference type="Pfam" id="PF01782"/>
    </source>
</evidence>
<dbReference type="PANTHER" id="PTHR11952">
    <property type="entry name" value="UDP- GLUCOSE PYROPHOSPHORYLASE"/>
    <property type="match status" value="1"/>
</dbReference>
<dbReference type="Pfam" id="PF01782">
    <property type="entry name" value="RimM"/>
    <property type="match status" value="1"/>
</dbReference>